<dbReference type="PANTHER" id="PTHR43761:SF1">
    <property type="entry name" value="D-ISOMER SPECIFIC 2-HYDROXYACID DEHYDROGENASE CATALYTIC DOMAIN-CONTAINING PROTEIN-RELATED"/>
    <property type="match status" value="1"/>
</dbReference>
<evidence type="ECO:0000256" key="2">
    <source>
        <dbReference type="ARBA" id="ARBA00023002"/>
    </source>
</evidence>
<gene>
    <name evidence="7" type="ORF">SAMN04490243_1794</name>
</gene>
<evidence type="ECO:0000256" key="1">
    <source>
        <dbReference type="ARBA" id="ARBA00005854"/>
    </source>
</evidence>
<dbReference type="Pfam" id="PF00389">
    <property type="entry name" value="2-Hacid_dh"/>
    <property type="match status" value="1"/>
</dbReference>
<organism evidence="7 8">
    <name type="scientific">Robiginitalea myxolifaciens</name>
    <dbReference type="NCBI Taxonomy" id="400055"/>
    <lineage>
        <taxon>Bacteria</taxon>
        <taxon>Pseudomonadati</taxon>
        <taxon>Bacteroidota</taxon>
        <taxon>Flavobacteriia</taxon>
        <taxon>Flavobacteriales</taxon>
        <taxon>Flavobacteriaceae</taxon>
        <taxon>Robiginitalea</taxon>
    </lineage>
</organism>
<proteinExistence type="inferred from homology"/>
<keyword evidence="2 4" id="KW-0560">Oxidoreductase</keyword>
<keyword evidence="8" id="KW-1185">Reference proteome</keyword>
<dbReference type="Gene3D" id="3.40.50.720">
    <property type="entry name" value="NAD(P)-binding Rossmann-like Domain"/>
    <property type="match status" value="2"/>
</dbReference>
<reference evidence="7 8" key="1">
    <citation type="submission" date="2016-10" db="EMBL/GenBank/DDBJ databases">
        <authorList>
            <person name="de Groot N.N."/>
        </authorList>
    </citation>
    <scope>NUCLEOTIDE SEQUENCE [LARGE SCALE GENOMIC DNA]</scope>
    <source>
        <strain evidence="7 8">DSM 21019</strain>
    </source>
</reference>
<dbReference type="OrthoDB" id="9805416at2"/>
<dbReference type="RefSeq" id="WP_092982268.1">
    <property type="nucleotide sequence ID" value="NZ_FOYQ01000002.1"/>
</dbReference>
<evidence type="ECO:0000256" key="4">
    <source>
        <dbReference type="RuleBase" id="RU003719"/>
    </source>
</evidence>
<sequence length="317" mass="34188">MRILANDGIDPAGKEALEAAGFEVLTVNVAQEQLANFINDQSIRVLFVRSATKVRKELLDACPDLRLIGRGGVGLDNIDVAYAKQKGIPVINTPEASSESVADLVFAHLLGGYRFLHQANRDMPLEGESRFKTLKKAYSKGKELKGRTLGIIGFGLIGQAVARRALALGMQVVYCDPKQEQVRLELQFAGGHSIAFELQHHSLEEVLAVADVISLHTPAQSGYLLGSKEFKLMKPGAVLINTARGGLVDEAALLDALDEEILDFAALDVFEQEPAPAVQLLMHPKLSLSPHIGAATEEAQARIGLELAEKTIALLKS</sequence>
<evidence type="ECO:0000259" key="6">
    <source>
        <dbReference type="Pfam" id="PF02826"/>
    </source>
</evidence>
<evidence type="ECO:0000313" key="7">
    <source>
        <dbReference type="EMBL" id="SFR46306.1"/>
    </source>
</evidence>
<dbReference type="InterPro" id="IPR006140">
    <property type="entry name" value="D-isomer_DH_NAD-bd"/>
</dbReference>
<keyword evidence="3" id="KW-0520">NAD</keyword>
<dbReference type="CDD" id="cd05303">
    <property type="entry name" value="PGDH_2"/>
    <property type="match status" value="1"/>
</dbReference>
<feature type="domain" description="D-isomer specific 2-hydroxyacid dehydrogenase catalytic" evidence="5">
    <location>
        <begin position="7"/>
        <end position="316"/>
    </location>
</feature>
<dbReference type="STRING" id="400055.SAMN04490243_1794"/>
<dbReference type="AlphaFoldDB" id="A0A1I6GVY1"/>
<dbReference type="Proteomes" id="UP000199534">
    <property type="component" value="Unassembled WGS sequence"/>
</dbReference>
<dbReference type="InterPro" id="IPR036291">
    <property type="entry name" value="NAD(P)-bd_dom_sf"/>
</dbReference>
<feature type="domain" description="D-isomer specific 2-hydroxyacid dehydrogenase NAD-binding" evidence="6">
    <location>
        <begin position="107"/>
        <end position="293"/>
    </location>
</feature>
<dbReference type="SUPFAM" id="SSF51735">
    <property type="entry name" value="NAD(P)-binding Rossmann-fold domains"/>
    <property type="match status" value="1"/>
</dbReference>
<dbReference type="Pfam" id="PF02826">
    <property type="entry name" value="2-Hacid_dh_C"/>
    <property type="match status" value="1"/>
</dbReference>
<dbReference type="GO" id="GO:0051287">
    <property type="term" value="F:NAD binding"/>
    <property type="evidence" value="ECO:0007669"/>
    <property type="project" value="InterPro"/>
</dbReference>
<dbReference type="InterPro" id="IPR006139">
    <property type="entry name" value="D-isomer_2_OHA_DH_cat_dom"/>
</dbReference>
<dbReference type="SUPFAM" id="SSF52283">
    <property type="entry name" value="Formate/glycerate dehydrogenase catalytic domain-like"/>
    <property type="match status" value="1"/>
</dbReference>
<dbReference type="GO" id="GO:0016616">
    <property type="term" value="F:oxidoreductase activity, acting on the CH-OH group of donors, NAD or NADP as acceptor"/>
    <property type="evidence" value="ECO:0007669"/>
    <property type="project" value="InterPro"/>
</dbReference>
<evidence type="ECO:0000313" key="8">
    <source>
        <dbReference type="Proteomes" id="UP000199534"/>
    </source>
</evidence>
<dbReference type="PROSITE" id="PS00671">
    <property type="entry name" value="D_2_HYDROXYACID_DH_3"/>
    <property type="match status" value="1"/>
</dbReference>
<dbReference type="InterPro" id="IPR029753">
    <property type="entry name" value="D-isomer_DH_CS"/>
</dbReference>
<evidence type="ECO:0000256" key="3">
    <source>
        <dbReference type="ARBA" id="ARBA00023027"/>
    </source>
</evidence>
<comment type="similarity">
    <text evidence="1 4">Belongs to the D-isomer specific 2-hydroxyacid dehydrogenase family.</text>
</comment>
<dbReference type="InterPro" id="IPR050418">
    <property type="entry name" value="D-iso_2-hydroxyacid_DH_PdxB"/>
</dbReference>
<name>A0A1I6GVY1_9FLAO</name>
<evidence type="ECO:0000259" key="5">
    <source>
        <dbReference type="Pfam" id="PF00389"/>
    </source>
</evidence>
<dbReference type="EMBL" id="FOYQ01000002">
    <property type="protein sequence ID" value="SFR46306.1"/>
    <property type="molecule type" value="Genomic_DNA"/>
</dbReference>
<dbReference type="PANTHER" id="PTHR43761">
    <property type="entry name" value="D-ISOMER SPECIFIC 2-HYDROXYACID DEHYDROGENASE FAMILY PROTEIN (AFU_ORTHOLOGUE AFUA_1G13630)"/>
    <property type="match status" value="1"/>
</dbReference>
<accession>A0A1I6GVY1</accession>
<protein>
    <submittedName>
        <fullName evidence="7">D-3-phosphoglycerate dehydrogenase</fullName>
    </submittedName>
</protein>